<evidence type="ECO:0000256" key="1">
    <source>
        <dbReference type="ARBA" id="ARBA00004651"/>
    </source>
</evidence>
<evidence type="ECO:0000256" key="6">
    <source>
        <dbReference type="SAM" id="Phobius"/>
    </source>
</evidence>
<evidence type="ECO:0000313" key="8">
    <source>
        <dbReference type="EMBL" id="MBG0741169.1"/>
    </source>
</evidence>
<evidence type="ECO:0000256" key="4">
    <source>
        <dbReference type="ARBA" id="ARBA00022989"/>
    </source>
</evidence>
<reference evidence="8 9" key="1">
    <citation type="submission" date="2020-11" db="EMBL/GenBank/DDBJ databases">
        <title>Arthrobacter antarcticus sp. nov., isolated from Antarctic Soil.</title>
        <authorList>
            <person name="Li J."/>
        </authorList>
    </citation>
    <scope>NUCLEOTIDE SEQUENCE [LARGE SCALE GENOMIC DNA]</scope>
    <source>
        <strain evidence="8 9">Z1-20</strain>
    </source>
</reference>
<evidence type="ECO:0000313" key="9">
    <source>
        <dbReference type="Proteomes" id="UP000655366"/>
    </source>
</evidence>
<feature type="transmembrane region" description="Helical" evidence="6">
    <location>
        <begin position="151"/>
        <end position="170"/>
    </location>
</feature>
<feature type="domain" description="ABC3 transporter permease C-terminal" evidence="7">
    <location>
        <begin position="65"/>
        <end position="181"/>
    </location>
</feature>
<keyword evidence="2" id="KW-1003">Cell membrane</keyword>
<dbReference type="RefSeq" id="WP_196398106.1">
    <property type="nucleotide sequence ID" value="NZ_JADNYM010000026.1"/>
</dbReference>
<keyword evidence="9" id="KW-1185">Reference proteome</keyword>
<protein>
    <submittedName>
        <fullName evidence="8">FtsX-like permease family protein</fullName>
    </submittedName>
</protein>
<keyword evidence="3 6" id="KW-0812">Transmembrane</keyword>
<feature type="transmembrane region" description="Helical" evidence="6">
    <location>
        <begin position="203"/>
        <end position="221"/>
    </location>
</feature>
<feature type="transmembrane region" description="Helical" evidence="6">
    <location>
        <begin position="329"/>
        <end position="350"/>
    </location>
</feature>
<evidence type="ECO:0000256" key="2">
    <source>
        <dbReference type="ARBA" id="ARBA00022475"/>
    </source>
</evidence>
<dbReference type="GO" id="GO:0005886">
    <property type="term" value="C:plasma membrane"/>
    <property type="evidence" value="ECO:0007669"/>
    <property type="project" value="UniProtKB-SubCell"/>
</dbReference>
<dbReference type="EMBL" id="JADNYM010000026">
    <property type="protein sequence ID" value="MBG0741169.1"/>
    <property type="molecule type" value="Genomic_DNA"/>
</dbReference>
<proteinExistence type="predicted"/>
<evidence type="ECO:0000259" key="7">
    <source>
        <dbReference type="Pfam" id="PF02687"/>
    </source>
</evidence>
<accession>A0A931CTK3</accession>
<feature type="transmembrane region" description="Helical" evidence="6">
    <location>
        <begin position="12"/>
        <end position="37"/>
    </location>
</feature>
<name>A0A931CTK3_9MICC</name>
<feature type="transmembrane region" description="Helical" evidence="6">
    <location>
        <begin position="371"/>
        <end position="398"/>
    </location>
</feature>
<organism evidence="8 9">
    <name type="scientific">Arthrobacter terrae</name>
    <dbReference type="NCBI Taxonomy" id="2935737"/>
    <lineage>
        <taxon>Bacteria</taxon>
        <taxon>Bacillati</taxon>
        <taxon>Actinomycetota</taxon>
        <taxon>Actinomycetes</taxon>
        <taxon>Micrococcales</taxon>
        <taxon>Micrococcaceae</taxon>
        <taxon>Arthrobacter</taxon>
    </lineage>
</organism>
<feature type="transmembrane region" description="Helical" evidence="6">
    <location>
        <begin position="233"/>
        <end position="266"/>
    </location>
</feature>
<keyword evidence="4 6" id="KW-1133">Transmembrane helix</keyword>
<feature type="transmembrane region" description="Helical" evidence="6">
    <location>
        <begin position="287"/>
        <end position="309"/>
    </location>
</feature>
<dbReference type="Proteomes" id="UP000655366">
    <property type="component" value="Unassembled WGS sequence"/>
</dbReference>
<evidence type="ECO:0000256" key="3">
    <source>
        <dbReference type="ARBA" id="ARBA00022692"/>
    </source>
</evidence>
<feature type="transmembrane region" description="Helical" evidence="6">
    <location>
        <begin position="112"/>
        <end position="131"/>
    </location>
</feature>
<comment type="caution">
    <text evidence="8">The sequence shown here is derived from an EMBL/GenBank/DDBJ whole genome shotgun (WGS) entry which is preliminary data.</text>
</comment>
<feature type="transmembrane region" description="Helical" evidence="6">
    <location>
        <begin position="418"/>
        <end position="442"/>
    </location>
</feature>
<sequence>MLRLVLAELRHNLRLWVGAFIVIAAAATILAISAGLFSTAFDLWTTDLIGDQDIEGIIGFAAMPAFLVAITTVVVITSVAQLTVSEQRHSYALWQLVGVSPRKVTGVVMRQLAILSLLAAATGVLVGWPFIQPLFDWLGTRVPSLAGLTASLSPVAVALVVLASVLLTLVGGIRPARAAGATPPIMALRSSATPHGGMSIARWIWCALLLLAGVGMGAGIQSIPLSGIGSTGVFIPFVFGCAVACMGPILVPLLLRAWTALIPLTLSPSWFLARNASRYRVTQSASAIVPLSLGLILVGSFTSVLAMFDQALTLESGRGGPPADTTANLVVYGAPLILATLAAAVTVFMSGRARERENALILAAGTTRATIIATAVLEAVIYTATATILALIVLIPSLGIVWAGMDKVVPRTEFIFDWIPFAGLAVLGLAALIISTVAPTIYANRISIRAALAA</sequence>
<feature type="transmembrane region" description="Helical" evidence="6">
    <location>
        <begin position="57"/>
        <end position="80"/>
    </location>
</feature>
<gene>
    <name evidence="8" type="ORF">IV500_17510</name>
</gene>
<evidence type="ECO:0000256" key="5">
    <source>
        <dbReference type="ARBA" id="ARBA00023136"/>
    </source>
</evidence>
<dbReference type="AlphaFoldDB" id="A0A931CTK3"/>
<keyword evidence="5 6" id="KW-0472">Membrane</keyword>
<dbReference type="Pfam" id="PF02687">
    <property type="entry name" value="FtsX"/>
    <property type="match status" value="2"/>
</dbReference>
<feature type="domain" description="ABC3 transporter permease C-terminal" evidence="7">
    <location>
        <begin position="336"/>
        <end position="447"/>
    </location>
</feature>
<comment type="subcellular location">
    <subcellularLocation>
        <location evidence="1">Cell membrane</location>
        <topology evidence="1">Multi-pass membrane protein</topology>
    </subcellularLocation>
</comment>
<dbReference type="InterPro" id="IPR003838">
    <property type="entry name" value="ABC3_permease_C"/>
</dbReference>